<dbReference type="EMBL" id="UINC01226393">
    <property type="protein sequence ID" value="SVE56859.1"/>
    <property type="molecule type" value="Genomic_DNA"/>
</dbReference>
<protein>
    <submittedName>
        <fullName evidence="1">Uncharacterized protein</fullName>
    </submittedName>
</protein>
<feature type="non-terminal residue" evidence="1">
    <location>
        <position position="1"/>
    </location>
</feature>
<reference evidence="1" key="1">
    <citation type="submission" date="2018-05" db="EMBL/GenBank/DDBJ databases">
        <authorList>
            <person name="Lanie J.A."/>
            <person name="Ng W.-L."/>
            <person name="Kazmierczak K.M."/>
            <person name="Andrzejewski T.M."/>
            <person name="Davidsen T.M."/>
            <person name="Wayne K.J."/>
            <person name="Tettelin H."/>
            <person name="Glass J.I."/>
            <person name="Rusch D."/>
            <person name="Podicherti R."/>
            <person name="Tsui H.-C.T."/>
            <person name="Winkler M.E."/>
        </authorList>
    </citation>
    <scope>NUCLEOTIDE SEQUENCE</scope>
</reference>
<name>A0A383EJN6_9ZZZZ</name>
<accession>A0A383EJN6</accession>
<evidence type="ECO:0000313" key="1">
    <source>
        <dbReference type="EMBL" id="SVE56859.1"/>
    </source>
</evidence>
<proteinExistence type="predicted"/>
<gene>
    <name evidence="1" type="ORF">METZ01_LOCUS509713</name>
</gene>
<organism evidence="1">
    <name type="scientific">marine metagenome</name>
    <dbReference type="NCBI Taxonomy" id="408172"/>
    <lineage>
        <taxon>unclassified sequences</taxon>
        <taxon>metagenomes</taxon>
        <taxon>ecological metagenomes</taxon>
    </lineage>
</organism>
<dbReference type="AlphaFoldDB" id="A0A383EJN6"/>
<feature type="non-terminal residue" evidence="1">
    <location>
        <position position="230"/>
    </location>
</feature>
<sequence length="230" mass="25488">ELFFARWDVYNDGWTLNPVMELDSLGDPDGDGMTNWEEYNSIDSNFTETNPDQSSPQYYVFGVGGIASIQVWNEAGSMTSFGTFITPEQIAISGRTCDPNNPDTDGDGMYDGIELLFTQWNQSDLVWTLNPMVAGDGHYDADHDALTDLQELNLTVQNPVNGGLSPPDAPHMWEEAMAQNENAFLQRINSMLFAKGNRAMIAAQQYLDWRSSPEVPPPPLLSTIIGITDP</sequence>